<accession>A0A5J4KY99</accession>
<dbReference type="Gene3D" id="2.60.120.10">
    <property type="entry name" value="Jelly Rolls"/>
    <property type="match status" value="1"/>
</dbReference>
<protein>
    <submittedName>
        <fullName evidence="2">Uncharacterized protein</fullName>
    </submittedName>
</protein>
<comment type="caution">
    <text evidence="2">The sequence shown here is derived from an EMBL/GenBank/DDBJ whole genome shotgun (WGS) entry which is preliminary data.</text>
</comment>
<dbReference type="AlphaFoldDB" id="A0A5J4KY99"/>
<dbReference type="InterPro" id="IPR014710">
    <property type="entry name" value="RmlC-like_jellyroll"/>
</dbReference>
<name>A0A5J4KY99_9CHLR</name>
<evidence type="ECO:0000256" key="1">
    <source>
        <dbReference type="SAM" id="MobiDB-lite"/>
    </source>
</evidence>
<dbReference type="EMBL" id="BKZW01000003">
    <property type="protein sequence ID" value="GER91129.1"/>
    <property type="molecule type" value="Genomic_DNA"/>
</dbReference>
<keyword evidence="3" id="KW-1185">Reference proteome</keyword>
<reference evidence="2 3" key="1">
    <citation type="submission" date="2019-10" db="EMBL/GenBank/DDBJ databases">
        <title>Dictyobacter vulcani sp. nov., within the class Ktedonobacteria, isolated from soil of volcanic Mt. Zao.</title>
        <authorList>
            <person name="Zheng Y."/>
            <person name="Wang C.M."/>
            <person name="Sakai Y."/>
            <person name="Abe K."/>
            <person name="Yokota A."/>
            <person name="Yabe S."/>
        </authorList>
    </citation>
    <scope>NUCLEOTIDE SEQUENCE [LARGE SCALE GENOMIC DNA]</scope>
    <source>
        <strain evidence="2 3">W12</strain>
    </source>
</reference>
<sequence>MMSDFIQQYAPDPNPIPQPVRNGSGATDPGPRNVVLDRLNPNTLAPPGW</sequence>
<feature type="region of interest" description="Disordered" evidence="1">
    <location>
        <begin position="1"/>
        <end position="49"/>
    </location>
</feature>
<evidence type="ECO:0000313" key="2">
    <source>
        <dbReference type="EMBL" id="GER91129.1"/>
    </source>
</evidence>
<evidence type="ECO:0000313" key="3">
    <source>
        <dbReference type="Proteomes" id="UP000326912"/>
    </source>
</evidence>
<dbReference type="Proteomes" id="UP000326912">
    <property type="component" value="Unassembled WGS sequence"/>
</dbReference>
<organism evidence="2 3">
    <name type="scientific">Dictyobacter vulcani</name>
    <dbReference type="NCBI Taxonomy" id="2607529"/>
    <lineage>
        <taxon>Bacteria</taxon>
        <taxon>Bacillati</taxon>
        <taxon>Chloroflexota</taxon>
        <taxon>Ktedonobacteria</taxon>
        <taxon>Ktedonobacterales</taxon>
        <taxon>Dictyobacteraceae</taxon>
        <taxon>Dictyobacter</taxon>
    </lineage>
</organism>
<gene>
    <name evidence="2" type="ORF">KDW_52910</name>
</gene>
<proteinExistence type="predicted"/>